<organism evidence="1 2">
    <name type="scientific">Brevibacillus centrosporus</name>
    <dbReference type="NCBI Taxonomy" id="54910"/>
    <lineage>
        <taxon>Bacteria</taxon>
        <taxon>Bacillati</taxon>
        <taxon>Bacillota</taxon>
        <taxon>Bacilli</taxon>
        <taxon>Bacillales</taxon>
        <taxon>Paenibacillaceae</taxon>
        <taxon>Brevibacillus</taxon>
    </lineage>
</organism>
<accession>A0A1I4B1J9</accession>
<evidence type="ECO:0008006" key="3">
    <source>
        <dbReference type="Google" id="ProtNLM"/>
    </source>
</evidence>
<dbReference type="AlphaFoldDB" id="A0A1I4B1J9"/>
<dbReference type="Pfam" id="PF10702">
    <property type="entry name" value="DUF2507"/>
    <property type="match status" value="1"/>
</dbReference>
<dbReference type="STRING" id="1884381.SAMN05518846_11698"/>
<evidence type="ECO:0000313" key="2">
    <source>
        <dbReference type="Proteomes" id="UP000198915"/>
    </source>
</evidence>
<dbReference type="RefSeq" id="WP_092274200.1">
    <property type="nucleotide sequence ID" value="NZ_CP176856.1"/>
</dbReference>
<dbReference type="SUPFAM" id="SSF111126">
    <property type="entry name" value="Ligand-binding domain in the NO signalling and Golgi transport"/>
    <property type="match status" value="1"/>
</dbReference>
<sequence>MKETDQLSALLPQKSIAYAERMNMPYLGYHVLREALTHTMLGESESPILYWLGKDIGGKIPIQSANGIVMPFIRLGLGQLDLLEESESRILFKLSHAIFPYMSEQRKSRALSLECGIVAGAVEQWRGKETTAQLLLEGESEIRIEASH</sequence>
<dbReference type="EMBL" id="FORT01000016">
    <property type="protein sequence ID" value="SFK62240.1"/>
    <property type="molecule type" value="Genomic_DNA"/>
</dbReference>
<keyword evidence="2" id="KW-1185">Reference proteome</keyword>
<evidence type="ECO:0000313" key="1">
    <source>
        <dbReference type="EMBL" id="SFK62240.1"/>
    </source>
</evidence>
<gene>
    <name evidence="1" type="ORF">SAMN05518846_11698</name>
</gene>
<dbReference type="Gene3D" id="3.30.1380.20">
    <property type="entry name" value="Trafficking protein particle complex subunit 3"/>
    <property type="match status" value="1"/>
</dbReference>
<dbReference type="Proteomes" id="UP000198915">
    <property type="component" value="Unassembled WGS sequence"/>
</dbReference>
<reference evidence="2" key="1">
    <citation type="submission" date="2016-10" db="EMBL/GenBank/DDBJ databases">
        <authorList>
            <person name="Varghese N."/>
            <person name="Submissions S."/>
        </authorList>
    </citation>
    <scope>NUCLEOTIDE SEQUENCE [LARGE SCALE GENOMIC DNA]</scope>
    <source>
        <strain evidence="2">OK042</strain>
    </source>
</reference>
<dbReference type="InterPro" id="IPR024096">
    <property type="entry name" value="NO_sig/Golgi_transp_ligand-bd"/>
</dbReference>
<dbReference type="GeneID" id="301129965"/>
<protein>
    <recommendedName>
        <fullName evidence="3">DUF2507 domain-containing protein</fullName>
    </recommendedName>
</protein>
<dbReference type="InterPro" id="IPR019642">
    <property type="entry name" value="DUF2507"/>
</dbReference>
<name>A0A1I4B1J9_9BACL</name>
<proteinExistence type="predicted"/>